<dbReference type="InterPro" id="IPR006140">
    <property type="entry name" value="D-isomer_DH_NAD-bd"/>
</dbReference>
<evidence type="ECO:0000256" key="2">
    <source>
        <dbReference type="ARBA" id="ARBA00023027"/>
    </source>
</evidence>
<keyword evidence="7" id="KW-1185">Reference proteome</keyword>
<dbReference type="SUPFAM" id="SSF51735">
    <property type="entry name" value="NAD(P)-binding Rossmann-fold domains"/>
    <property type="match status" value="1"/>
</dbReference>
<feature type="domain" description="D-isomer specific 2-hydroxyacid dehydrogenase NAD-binding" evidence="5">
    <location>
        <begin position="111"/>
        <end position="282"/>
    </location>
</feature>
<comment type="similarity">
    <text evidence="3">Belongs to the D-isomer specific 2-hydroxyacid dehydrogenase family.</text>
</comment>
<dbReference type="CDD" id="cd12156">
    <property type="entry name" value="HPPR"/>
    <property type="match status" value="1"/>
</dbReference>
<dbReference type="SUPFAM" id="SSF52283">
    <property type="entry name" value="Formate/glycerate dehydrogenase catalytic domain-like"/>
    <property type="match status" value="1"/>
</dbReference>
<name>A0ABV3ZT22_9BURK</name>
<comment type="caution">
    <text evidence="6">The sequence shown here is derived from an EMBL/GenBank/DDBJ whole genome shotgun (WGS) entry which is preliminary data.</text>
</comment>
<keyword evidence="2" id="KW-0520">NAD</keyword>
<accession>A0ABV3ZT22</accession>
<dbReference type="Pfam" id="PF00389">
    <property type="entry name" value="2-Hacid_dh"/>
    <property type="match status" value="1"/>
</dbReference>
<dbReference type="Pfam" id="PF02826">
    <property type="entry name" value="2-Hacid_dh_C"/>
    <property type="match status" value="1"/>
</dbReference>
<keyword evidence="1 3" id="KW-0560">Oxidoreductase</keyword>
<evidence type="ECO:0000313" key="6">
    <source>
        <dbReference type="EMBL" id="MEX8192640.1"/>
    </source>
</evidence>
<proteinExistence type="inferred from homology"/>
<reference evidence="6 7" key="1">
    <citation type="journal article" date="2013" name="Int. J. Syst. Evol. Microbiol.">
        <title>Comamonas guangdongensis sp. nov., isolated from subterranean forest sediment, and emended description of the genus Comamonas.</title>
        <authorList>
            <person name="Zhang J."/>
            <person name="Wang Y."/>
            <person name="Zhou S."/>
            <person name="Wu C."/>
            <person name="He J."/>
            <person name="Li F."/>
        </authorList>
    </citation>
    <scope>NUCLEOTIDE SEQUENCE [LARGE SCALE GENOMIC DNA]</scope>
    <source>
        <strain evidence="6 7">CCTCC AB2011133</strain>
    </source>
</reference>
<gene>
    <name evidence="6" type="ORF">AB6724_07285</name>
</gene>
<dbReference type="PANTHER" id="PTHR10996">
    <property type="entry name" value="2-HYDROXYACID DEHYDROGENASE-RELATED"/>
    <property type="match status" value="1"/>
</dbReference>
<evidence type="ECO:0000259" key="5">
    <source>
        <dbReference type="Pfam" id="PF02826"/>
    </source>
</evidence>
<evidence type="ECO:0000256" key="1">
    <source>
        <dbReference type="ARBA" id="ARBA00023002"/>
    </source>
</evidence>
<sequence length="313" mass="32972">MKPVLLVLNFQTEAHLHQMAQSFPDFELIYAPDAEQAEAAIAVHGARVRSICTIGATGLSAAQMQRMPELALVCAMGAGYENIDVAYGKAHGIAVGNGVGTNDECVADHAMGLLIAAVRGIVKLDKATRAGVWRSALPLPPNVSGKRLGILGLGTIGAKIAKRAAAFDMEIGYHNRKPREGVDYRYFDELLALATWADVLLVATPGGASTRHLIDASVLAALGEQGVVVNIARGSVIDTQALAEALRAGRLAGAGLDVYESEPLPPQELIALDSVVLTPHVGGWSPEAVQNSVDRFIANMRNHLDGKPLVSPI</sequence>
<dbReference type="RefSeq" id="WP_369337841.1">
    <property type="nucleotide sequence ID" value="NZ_JBFYGN010000006.1"/>
</dbReference>
<dbReference type="InterPro" id="IPR006139">
    <property type="entry name" value="D-isomer_2_OHA_DH_cat_dom"/>
</dbReference>
<dbReference type="Gene3D" id="3.40.50.720">
    <property type="entry name" value="NAD(P)-binding Rossmann-like Domain"/>
    <property type="match status" value="2"/>
</dbReference>
<dbReference type="PANTHER" id="PTHR10996:SF178">
    <property type="entry name" value="2-HYDROXYACID DEHYDROGENASE YGL185C-RELATED"/>
    <property type="match status" value="1"/>
</dbReference>
<evidence type="ECO:0000259" key="4">
    <source>
        <dbReference type="Pfam" id="PF00389"/>
    </source>
</evidence>
<organism evidence="6 7">
    <name type="scientific">Comamonas guangdongensis</name>
    <dbReference type="NCBI Taxonomy" id="510515"/>
    <lineage>
        <taxon>Bacteria</taxon>
        <taxon>Pseudomonadati</taxon>
        <taxon>Pseudomonadota</taxon>
        <taxon>Betaproteobacteria</taxon>
        <taxon>Burkholderiales</taxon>
        <taxon>Comamonadaceae</taxon>
        <taxon>Comamonas</taxon>
    </lineage>
</organism>
<evidence type="ECO:0000313" key="7">
    <source>
        <dbReference type="Proteomes" id="UP001561046"/>
    </source>
</evidence>
<dbReference type="InterPro" id="IPR050223">
    <property type="entry name" value="D-isomer_2-hydroxyacid_DH"/>
</dbReference>
<dbReference type="EMBL" id="JBFYGN010000006">
    <property type="protein sequence ID" value="MEX8192640.1"/>
    <property type="molecule type" value="Genomic_DNA"/>
</dbReference>
<dbReference type="Proteomes" id="UP001561046">
    <property type="component" value="Unassembled WGS sequence"/>
</dbReference>
<protein>
    <submittedName>
        <fullName evidence="6">2-hydroxyacid dehydrogenase</fullName>
    </submittedName>
</protein>
<dbReference type="InterPro" id="IPR036291">
    <property type="entry name" value="NAD(P)-bd_dom_sf"/>
</dbReference>
<evidence type="ECO:0000256" key="3">
    <source>
        <dbReference type="RuleBase" id="RU003719"/>
    </source>
</evidence>
<feature type="domain" description="D-isomer specific 2-hydroxyacid dehydrogenase catalytic" evidence="4">
    <location>
        <begin position="26"/>
        <end position="311"/>
    </location>
</feature>